<keyword evidence="5" id="KW-0433">Leucine-rich repeat</keyword>
<dbReference type="InterPro" id="IPR032675">
    <property type="entry name" value="LRR_dom_sf"/>
</dbReference>
<dbReference type="FunFam" id="2.30.30.190:FF:000008">
    <property type="entry name" value="Tubulin-specific chaperone E"/>
    <property type="match status" value="1"/>
</dbReference>
<dbReference type="PANTHER" id="PTHR18849:SF0">
    <property type="entry name" value="CILIA- AND FLAGELLA-ASSOCIATED PROTEIN 410-RELATED"/>
    <property type="match status" value="1"/>
</dbReference>
<dbReference type="InterPro" id="IPR000938">
    <property type="entry name" value="CAP-Gly_domain"/>
</dbReference>
<dbReference type="PANTHER" id="PTHR18849">
    <property type="entry name" value="LEUCINE RICH REPEAT PROTEIN"/>
    <property type="match status" value="1"/>
</dbReference>
<protein>
    <recommendedName>
        <fullName evidence="3">Tubulin-specific chaperone E</fullName>
    </recommendedName>
    <alternativeName>
        <fullName evidence="9">Tubulin-folding cofactor E</fullName>
    </alternativeName>
</protein>
<evidence type="ECO:0000313" key="11">
    <source>
        <dbReference type="EMBL" id="KAJ1134826.1"/>
    </source>
</evidence>
<evidence type="ECO:0000256" key="9">
    <source>
        <dbReference type="ARBA" id="ARBA00030180"/>
    </source>
</evidence>
<evidence type="ECO:0000256" key="5">
    <source>
        <dbReference type="ARBA" id="ARBA00022614"/>
    </source>
</evidence>
<keyword evidence="6" id="KW-0677">Repeat</keyword>
<keyword evidence="4" id="KW-0963">Cytoplasm</keyword>
<organism evidence="11 12">
    <name type="scientific">Pleurodeles waltl</name>
    <name type="common">Iberian ribbed newt</name>
    <dbReference type="NCBI Taxonomy" id="8319"/>
    <lineage>
        <taxon>Eukaryota</taxon>
        <taxon>Metazoa</taxon>
        <taxon>Chordata</taxon>
        <taxon>Craniata</taxon>
        <taxon>Vertebrata</taxon>
        <taxon>Euteleostomi</taxon>
        <taxon>Amphibia</taxon>
        <taxon>Batrachia</taxon>
        <taxon>Caudata</taxon>
        <taxon>Salamandroidea</taxon>
        <taxon>Salamandridae</taxon>
        <taxon>Pleurodelinae</taxon>
        <taxon>Pleurodeles</taxon>
    </lineage>
</organism>
<keyword evidence="12" id="KW-1185">Reference proteome</keyword>
<sequence>MTDCVPSGAIGSRITCDGEYATVLYVGSVPPTAGLWLGVEWDNPNRGKHDGSHEGVQYFKCNHPQAGSFIRPKKANFGVDFLTALKSRYVFKGRLNDENSQEEALIIGKKKVELVIVESAEDESQLFKLQNISLRDCDVSCAGRDGDILKVCPNITALNLAQNLFSHWDHISNIAHQLRNLEILDLSGNRLRVPSDPGLLSSAFMNLKVLSLSHAKMTWANVLHCAPMWPTLEELHLVSNDITVLERPIRVLQSLKLLDISNNKLLDGNQLSELANLPELEKLILINTGVSSVCFSDVGFGSKSVMFSSLKHLSVDNNNISHWSFINELDKIKSLHSLSCQNNPVLEAETNLETARQFIIAKIGGLKFLNKTEILPEERKGAELDYRKTFGTAWLKAGGNKDPNLNAPSQAFLTEHPRYPCLIQKYGAPEEGELKQQEPFALKNQLLTLNIKCPEKSDQKPLLKKLPDSMTVQKVKGLLCRLLKVPGSELRLSYESMKMKGVEIELENDLKPLQFYCVESGDCILVRW</sequence>
<dbReference type="GO" id="GO:0005856">
    <property type="term" value="C:cytoskeleton"/>
    <property type="evidence" value="ECO:0007669"/>
    <property type="project" value="UniProtKB-SubCell"/>
</dbReference>
<comment type="similarity">
    <text evidence="2">Belongs to the TBCE family.</text>
</comment>
<evidence type="ECO:0000256" key="2">
    <source>
        <dbReference type="ARBA" id="ARBA00006286"/>
    </source>
</evidence>
<dbReference type="PROSITE" id="PS00845">
    <property type="entry name" value="CAP_GLY_1"/>
    <property type="match status" value="1"/>
</dbReference>
<dbReference type="SUPFAM" id="SSF74924">
    <property type="entry name" value="Cap-Gly domain"/>
    <property type="match status" value="1"/>
</dbReference>
<dbReference type="Pfam" id="PF01302">
    <property type="entry name" value="CAP_GLY"/>
    <property type="match status" value="1"/>
</dbReference>
<name>A0AAV7Q2M5_PLEWA</name>
<dbReference type="InterPro" id="IPR036859">
    <property type="entry name" value="CAP-Gly_dom_sf"/>
</dbReference>
<dbReference type="EMBL" id="JANPWB010000010">
    <property type="protein sequence ID" value="KAJ1134826.1"/>
    <property type="molecule type" value="Genomic_DNA"/>
</dbReference>
<dbReference type="PROSITE" id="PS51450">
    <property type="entry name" value="LRR"/>
    <property type="match status" value="3"/>
</dbReference>
<dbReference type="FunFam" id="3.10.20.90:FF:000173">
    <property type="entry name" value="Tubulin-specific chaperone E"/>
    <property type="match status" value="1"/>
</dbReference>
<accession>A0AAV7Q2M5</accession>
<keyword evidence="8" id="KW-0206">Cytoskeleton</keyword>
<evidence type="ECO:0000256" key="7">
    <source>
        <dbReference type="ARBA" id="ARBA00023186"/>
    </source>
</evidence>
<dbReference type="SUPFAM" id="SSF54236">
    <property type="entry name" value="Ubiquitin-like"/>
    <property type="match status" value="1"/>
</dbReference>
<dbReference type="InterPro" id="IPR044079">
    <property type="entry name" value="Ubl_TBCE"/>
</dbReference>
<evidence type="ECO:0000259" key="10">
    <source>
        <dbReference type="PROSITE" id="PS50245"/>
    </source>
</evidence>
<dbReference type="Gene3D" id="2.30.30.190">
    <property type="entry name" value="CAP Gly-rich-like domain"/>
    <property type="match status" value="1"/>
</dbReference>
<evidence type="ECO:0000256" key="6">
    <source>
        <dbReference type="ARBA" id="ARBA00022737"/>
    </source>
</evidence>
<dbReference type="SUPFAM" id="SSF52058">
    <property type="entry name" value="L domain-like"/>
    <property type="match status" value="1"/>
</dbReference>
<dbReference type="AlphaFoldDB" id="A0AAV7Q2M5"/>
<evidence type="ECO:0000256" key="8">
    <source>
        <dbReference type="ARBA" id="ARBA00023212"/>
    </source>
</evidence>
<dbReference type="Gene3D" id="3.10.20.90">
    <property type="entry name" value="Phosphatidylinositol 3-kinase Catalytic Subunit, Chain A, domain 1"/>
    <property type="match status" value="1"/>
</dbReference>
<feature type="domain" description="CAP-Gly" evidence="10">
    <location>
        <begin position="27"/>
        <end position="71"/>
    </location>
</feature>
<dbReference type="InterPro" id="IPR029071">
    <property type="entry name" value="Ubiquitin-like_domsf"/>
</dbReference>
<comment type="subcellular location">
    <subcellularLocation>
        <location evidence="1">Cytoplasm</location>
        <location evidence="1">Cytoskeleton</location>
    </subcellularLocation>
</comment>
<evidence type="ECO:0000256" key="1">
    <source>
        <dbReference type="ARBA" id="ARBA00004245"/>
    </source>
</evidence>
<evidence type="ECO:0000256" key="4">
    <source>
        <dbReference type="ARBA" id="ARBA00022490"/>
    </source>
</evidence>
<evidence type="ECO:0000256" key="3">
    <source>
        <dbReference type="ARBA" id="ARBA00015004"/>
    </source>
</evidence>
<dbReference type="PROSITE" id="PS50245">
    <property type="entry name" value="CAP_GLY_2"/>
    <property type="match status" value="1"/>
</dbReference>
<gene>
    <name evidence="11" type="ORF">NDU88_001272</name>
</gene>
<dbReference type="InterPro" id="IPR001611">
    <property type="entry name" value="Leu-rich_rpt"/>
</dbReference>
<dbReference type="Gene3D" id="3.80.10.10">
    <property type="entry name" value="Ribonuclease Inhibitor"/>
    <property type="match status" value="2"/>
</dbReference>
<reference evidence="11" key="1">
    <citation type="journal article" date="2022" name="bioRxiv">
        <title>Sequencing and chromosome-scale assembly of the giantPleurodeles waltlgenome.</title>
        <authorList>
            <person name="Brown T."/>
            <person name="Elewa A."/>
            <person name="Iarovenko S."/>
            <person name="Subramanian E."/>
            <person name="Araus A.J."/>
            <person name="Petzold A."/>
            <person name="Susuki M."/>
            <person name="Suzuki K.-i.T."/>
            <person name="Hayashi T."/>
            <person name="Toyoda A."/>
            <person name="Oliveira C."/>
            <person name="Osipova E."/>
            <person name="Leigh N.D."/>
            <person name="Simon A."/>
            <person name="Yun M.H."/>
        </authorList>
    </citation>
    <scope>NUCLEOTIDE SEQUENCE</scope>
    <source>
        <strain evidence="11">20211129_DDA</strain>
        <tissue evidence="11">Liver</tissue>
    </source>
</reference>
<comment type="caution">
    <text evidence="11">The sequence shown here is derived from an EMBL/GenBank/DDBJ whole genome shotgun (WGS) entry which is preliminary data.</text>
</comment>
<keyword evidence="7" id="KW-0143">Chaperone</keyword>
<dbReference type="Proteomes" id="UP001066276">
    <property type="component" value="Chromosome 6"/>
</dbReference>
<dbReference type="CDD" id="cd17044">
    <property type="entry name" value="Ubl_TBCE"/>
    <property type="match status" value="1"/>
</dbReference>
<evidence type="ECO:0000313" key="12">
    <source>
        <dbReference type="Proteomes" id="UP001066276"/>
    </source>
</evidence>
<proteinExistence type="inferred from homology"/>
<dbReference type="GO" id="GO:0007010">
    <property type="term" value="P:cytoskeleton organization"/>
    <property type="evidence" value="ECO:0007669"/>
    <property type="project" value="TreeGrafter"/>
</dbReference>
<dbReference type="SMART" id="SM01052">
    <property type="entry name" value="CAP_GLY"/>
    <property type="match status" value="1"/>
</dbReference>